<organism evidence="2">
    <name type="scientific">viral metagenome</name>
    <dbReference type="NCBI Taxonomy" id="1070528"/>
    <lineage>
        <taxon>unclassified sequences</taxon>
        <taxon>metagenomes</taxon>
        <taxon>organismal metagenomes</taxon>
    </lineage>
</organism>
<feature type="transmembrane region" description="Helical" evidence="1">
    <location>
        <begin position="87"/>
        <end position="105"/>
    </location>
</feature>
<dbReference type="AlphaFoldDB" id="A0A6C0ANP8"/>
<name>A0A6C0ANP8_9ZZZZ</name>
<dbReference type="EMBL" id="MN740758">
    <property type="protein sequence ID" value="QHS81439.1"/>
    <property type="molecule type" value="Genomic_DNA"/>
</dbReference>
<accession>A0A6C0ANP8</accession>
<feature type="transmembrane region" description="Helical" evidence="1">
    <location>
        <begin position="52"/>
        <end position="75"/>
    </location>
</feature>
<feature type="transmembrane region" description="Helical" evidence="1">
    <location>
        <begin position="21"/>
        <end position="46"/>
    </location>
</feature>
<keyword evidence="1" id="KW-0812">Transmembrane</keyword>
<sequence length="182" mass="19821">MKYFTMFKQSMSDEKPATVQSGGIYGSAAAVAFILMLTVFLFYWIQTSKPSFVPYLYIAAPITVYIVAFCGTLAAQHGACGSINAGSAALASIYTLGYVVLGYIISSFEFIRSPIASMFYDGEKRSVRSVESDTSNTYKTDDGKEHKVTFKGPLIKTFAVAYYVFFFGFIGQTSGGSLAIKC</sequence>
<evidence type="ECO:0000256" key="1">
    <source>
        <dbReference type="SAM" id="Phobius"/>
    </source>
</evidence>
<keyword evidence="1" id="KW-0472">Membrane</keyword>
<proteinExistence type="predicted"/>
<protein>
    <submittedName>
        <fullName evidence="2">Uncharacterized protein</fullName>
    </submittedName>
</protein>
<evidence type="ECO:0000313" key="2">
    <source>
        <dbReference type="EMBL" id="QHS81439.1"/>
    </source>
</evidence>
<keyword evidence="1" id="KW-1133">Transmembrane helix</keyword>
<reference evidence="2" key="1">
    <citation type="journal article" date="2020" name="Nature">
        <title>Giant virus diversity and host interactions through global metagenomics.</title>
        <authorList>
            <person name="Schulz F."/>
            <person name="Roux S."/>
            <person name="Paez-Espino D."/>
            <person name="Jungbluth S."/>
            <person name="Walsh D.A."/>
            <person name="Denef V.J."/>
            <person name="McMahon K.D."/>
            <person name="Konstantinidis K.T."/>
            <person name="Eloe-Fadrosh E.A."/>
            <person name="Kyrpides N.C."/>
            <person name="Woyke T."/>
        </authorList>
    </citation>
    <scope>NUCLEOTIDE SEQUENCE</scope>
    <source>
        <strain evidence="2">GVMAG-S-1101164-72</strain>
    </source>
</reference>
<feature type="transmembrane region" description="Helical" evidence="1">
    <location>
        <begin position="160"/>
        <end position="180"/>
    </location>
</feature>